<dbReference type="RefSeq" id="WP_076733394.1">
    <property type="nucleotide sequence ID" value="NZ_CP019352.1"/>
</dbReference>
<dbReference type="EMBL" id="CP019352">
    <property type="protein sequence ID" value="APY00488.1"/>
    <property type="molecule type" value="Genomic_DNA"/>
</dbReference>
<reference evidence="1 2" key="1">
    <citation type="submission" date="2017-01" db="EMBL/GenBank/DDBJ databases">
        <title>Complete genome of Lacinutrix venerupis DOK2-8 isolated from seawater in Dokdo.</title>
        <authorList>
            <person name="Chi W.-J."/>
            <person name="Kim J.H."/>
        </authorList>
    </citation>
    <scope>NUCLEOTIDE SEQUENCE [LARGE SCALE GENOMIC DNA]</scope>
    <source>
        <strain evidence="1 2">DOK2-8</strain>
    </source>
</reference>
<evidence type="ECO:0000313" key="1">
    <source>
        <dbReference type="EMBL" id="APY00488.1"/>
    </source>
</evidence>
<keyword evidence="2" id="KW-1185">Reference proteome</keyword>
<dbReference type="KEGG" id="lvn:BWR22_09210"/>
<protein>
    <submittedName>
        <fullName evidence="1">Uncharacterized protein</fullName>
    </submittedName>
</protein>
<dbReference type="AlphaFoldDB" id="A0AAC9PX64"/>
<sequence length="415" mass="44847">MNYLYKITTILIFGISVLFSIAHAQSINYKAVVKDVNGTLISNDLIQVQFNILKGVAQTNVYSETHTPTTDDNGIIIVNIGEGTPTSGSPTYNTIDWASDSHFLQVLINIGDGLVDMGTTEFKAVPYAITSGDKSWESEIDNVHVISKNVGIGTSAPTELLEINDADSAGIKLVVPSFSDRSKIEFRNGAETGSHSFYKIENRNDFLRFEIDSDLTTATGYENLMTLSYLGLGLQNGTRINEFSTDGTFADNSDNKVPTEQAVKEYVDSAVSASSEKNIVIPAVAFTSNQALTFVNYVNFGAFAQKTSSNGFLVAPLTLPQGATVTSMTFYLRDSSNASNVNLQCAVLSGIQTTSIFSILFSTSTFGGSSSGMTLTHNTPFTIESNRQYIIRVTPTSTWGTADFGICSVKVTYTE</sequence>
<gene>
    <name evidence="1" type="ORF">BWR22_09210</name>
</gene>
<accession>A0AAC9PX64</accession>
<dbReference type="Proteomes" id="UP000187506">
    <property type="component" value="Chromosome"/>
</dbReference>
<evidence type="ECO:0000313" key="2">
    <source>
        <dbReference type="Proteomes" id="UP000187506"/>
    </source>
</evidence>
<proteinExistence type="predicted"/>
<name>A0AAC9PX64_9FLAO</name>
<organism evidence="1 2">
    <name type="scientific">Lacinutrix venerupis</name>
    <dbReference type="NCBI Taxonomy" id="1486034"/>
    <lineage>
        <taxon>Bacteria</taxon>
        <taxon>Pseudomonadati</taxon>
        <taxon>Bacteroidota</taxon>
        <taxon>Flavobacteriia</taxon>
        <taxon>Flavobacteriales</taxon>
        <taxon>Flavobacteriaceae</taxon>
        <taxon>Lacinutrix</taxon>
    </lineage>
</organism>